<keyword evidence="3" id="KW-1185">Reference proteome</keyword>
<dbReference type="KEGG" id="pgr:PGTG_13896"/>
<evidence type="ECO:0000313" key="3">
    <source>
        <dbReference type="Proteomes" id="UP000008783"/>
    </source>
</evidence>
<reference evidence="3" key="2">
    <citation type="journal article" date="2011" name="Proc. Natl. Acad. Sci. U.S.A.">
        <title>Obligate biotrophy features unraveled by the genomic analysis of rust fungi.</title>
        <authorList>
            <person name="Duplessis S."/>
            <person name="Cuomo C.A."/>
            <person name="Lin Y.-C."/>
            <person name="Aerts A."/>
            <person name="Tisserant E."/>
            <person name="Veneault-Fourrey C."/>
            <person name="Joly D.L."/>
            <person name="Hacquard S."/>
            <person name="Amselem J."/>
            <person name="Cantarel B.L."/>
            <person name="Chiu R."/>
            <person name="Coutinho P.M."/>
            <person name="Feau N."/>
            <person name="Field M."/>
            <person name="Frey P."/>
            <person name="Gelhaye E."/>
            <person name="Goldberg J."/>
            <person name="Grabherr M.G."/>
            <person name="Kodira C.D."/>
            <person name="Kohler A."/>
            <person name="Kuees U."/>
            <person name="Lindquist E.A."/>
            <person name="Lucas S.M."/>
            <person name="Mago R."/>
            <person name="Mauceli E."/>
            <person name="Morin E."/>
            <person name="Murat C."/>
            <person name="Pangilinan J.L."/>
            <person name="Park R."/>
            <person name="Pearson M."/>
            <person name="Quesneville H."/>
            <person name="Rouhier N."/>
            <person name="Sakthikumar S."/>
            <person name="Salamov A.A."/>
            <person name="Schmutz J."/>
            <person name="Selles B."/>
            <person name="Shapiro H."/>
            <person name="Tanguay P."/>
            <person name="Tuskan G.A."/>
            <person name="Henrissat B."/>
            <person name="Van de Peer Y."/>
            <person name="Rouze P."/>
            <person name="Ellis J.G."/>
            <person name="Dodds P.N."/>
            <person name="Schein J.E."/>
            <person name="Zhong S."/>
            <person name="Hamelin R.C."/>
            <person name="Grigoriev I.V."/>
            <person name="Szabo L.J."/>
            <person name="Martin F."/>
        </authorList>
    </citation>
    <scope>NUCLEOTIDE SEQUENCE [LARGE SCALE GENOMIC DNA]</scope>
    <source>
        <strain evidence="3">CRL 75-36-700-3 / race SCCL</strain>
    </source>
</reference>
<dbReference type="Proteomes" id="UP000008783">
    <property type="component" value="Unassembled WGS sequence"/>
</dbReference>
<evidence type="ECO:0000256" key="1">
    <source>
        <dbReference type="SAM" id="MobiDB-lite"/>
    </source>
</evidence>
<dbReference type="GeneID" id="10538424"/>
<dbReference type="RefSeq" id="XP_003331944.1">
    <property type="nucleotide sequence ID" value="XM_003331896.1"/>
</dbReference>
<dbReference type="VEuPathDB" id="FungiDB:PGTG_13896"/>
<gene>
    <name evidence="2" type="ORF">PGTG_13896</name>
</gene>
<dbReference type="HOGENOM" id="CLU_2211269_0_0_1"/>
<proteinExistence type="predicted"/>
<evidence type="ECO:0000313" key="2">
    <source>
        <dbReference type="EMBL" id="EFP87525.1"/>
    </source>
</evidence>
<sequence>MMMMISALQLELVCDRLLPLTPSLKEDRIKPPIYLQELFCALPVEFQSFIFPIFFARVVWVQLKTSSIAIPPNSSHLAPRERRGTCDQPDPALGSRLFPQLQLPLSS</sequence>
<dbReference type="InParanoid" id="E3KTA0"/>
<name>E3KTA0_PUCGT</name>
<dbReference type="EMBL" id="DS178307">
    <property type="protein sequence ID" value="EFP87525.1"/>
    <property type="molecule type" value="Genomic_DNA"/>
</dbReference>
<dbReference type="AlphaFoldDB" id="E3KTA0"/>
<accession>E3KTA0</accession>
<protein>
    <submittedName>
        <fullName evidence="2">Uncharacterized protein</fullName>
    </submittedName>
</protein>
<feature type="region of interest" description="Disordered" evidence="1">
    <location>
        <begin position="71"/>
        <end position="98"/>
    </location>
</feature>
<reference key="1">
    <citation type="submission" date="2007-01" db="EMBL/GenBank/DDBJ databases">
        <title>The Genome Sequence of Puccinia graminis f. sp. tritici Strain CRL 75-36-700-3.</title>
        <authorList>
            <consortium name="The Broad Institute Genome Sequencing Platform"/>
            <person name="Birren B."/>
            <person name="Lander E."/>
            <person name="Galagan J."/>
            <person name="Nusbaum C."/>
            <person name="Devon K."/>
            <person name="Cuomo C."/>
            <person name="Jaffe D."/>
            <person name="Butler J."/>
            <person name="Alvarez P."/>
            <person name="Gnerre S."/>
            <person name="Grabherr M."/>
            <person name="Mauceli E."/>
            <person name="Brockman W."/>
            <person name="Young S."/>
            <person name="LaButti K."/>
            <person name="Sykes S."/>
            <person name="DeCaprio D."/>
            <person name="Crawford M."/>
            <person name="Koehrsen M."/>
            <person name="Engels R."/>
            <person name="Montgomery P."/>
            <person name="Pearson M."/>
            <person name="Howarth C."/>
            <person name="Larson L."/>
            <person name="White J."/>
            <person name="Zeng Q."/>
            <person name="Kodira C."/>
            <person name="Yandava C."/>
            <person name="Alvarado L."/>
            <person name="O'Leary S."/>
            <person name="Szabo L."/>
            <person name="Dean R."/>
            <person name="Schein J."/>
        </authorList>
    </citation>
    <scope>NUCLEOTIDE SEQUENCE</scope>
    <source>
        <strain>CRL 75-36-700-3</strain>
    </source>
</reference>
<organism evidence="2 3">
    <name type="scientific">Puccinia graminis f. sp. tritici (strain CRL 75-36-700-3 / race SCCL)</name>
    <name type="common">Black stem rust fungus</name>
    <dbReference type="NCBI Taxonomy" id="418459"/>
    <lineage>
        <taxon>Eukaryota</taxon>
        <taxon>Fungi</taxon>
        <taxon>Dikarya</taxon>
        <taxon>Basidiomycota</taxon>
        <taxon>Pucciniomycotina</taxon>
        <taxon>Pucciniomycetes</taxon>
        <taxon>Pucciniales</taxon>
        <taxon>Pucciniaceae</taxon>
        <taxon>Puccinia</taxon>
    </lineage>
</organism>